<evidence type="ECO:0000259" key="2">
    <source>
        <dbReference type="SMART" id="SM00760"/>
    </source>
</evidence>
<accession>A0A2I7K648</accession>
<reference evidence="3 4" key="2">
    <citation type="journal article" date="2017" name="Genome Biol. Evol.">
        <title>Trajectories and Drivers of Genome Evolution in Surface-Associated Marine Phaeobacter.</title>
        <authorList>
            <person name="Freese H.M."/>
            <person name="Sikorski J."/>
            <person name="Bunk B."/>
            <person name="Scheuner C."/>
            <person name="Meier-Kolthoff J.P."/>
            <person name="Sproer C."/>
            <person name="Gram L."/>
            <person name="Overmann J."/>
        </authorList>
    </citation>
    <scope>NUCLEOTIDE SEQUENCE [LARGE SCALE GENOMIC DNA]</scope>
    <source>
        <strain evidence="3 4">P88</strain>
    </source>
</reference>
<dbReference type="CDD" id="cd06571">
    <property type="entry name" value="Bac_DnaA_C"/>
    <property type="match status" value="1"/>
</dbReference>
<dbReference type="Gene3D" id="1.10.1750.10">
    <property type="match status" value="1"/>
</dbReference>
<proteinExistence type="predicted"/>
<protein>
    <submittedName>
        <fullName evidence="3">Chromosomal replication initiator protein DnaA</fullName>
    </submittedName>
</protein>
<evidence type="ECO:0000313" key="3">
    <source>
        <dbReference type="EMBL" id="AUQ98088.1"/>
    </source>
</evidence>
<dbReference type="Pfam" id="PF08299">
    <property type="entry name" value="Bac_DnaA_C"/>
    <property type="match status" value="1"/>
</dbReference>
<dbReference type="GO" id="GO:0006275">
    <property type="term" value="P:regulation of DNA replication"/>
    <property type="evidence" value="ECO:0007669"/>
    <property type="project" value="InterPro"/>
</dbReference>
<dbReference type="InterPro" id="IPR010921">
    <property type="entry name" value="Trp_repressor/repl_initiator"/>
</dbReference>
<organism evidence="3 4">
    <name type="scientific">Phaeobacter inhibens</name>
    <dbReference type="NCBI Taxonomy" id="221822"/>
    <lineage>
        <taxon>Bacteria</taxon>
        <taxon>Pseudomonadati</taxon>
        <taxon>Pseudomonadota</taxon>
        <taxon>Alphaproteobacteria</taxon>
        <taxon>Rhodobacterales</taxon>
        <taxon>Roseobacteraceae</taxon>
        <taxon>Phaeobacter</taxon>
    </lineage>
</organism>
<dbReference type="GO" id="GO:0005524">
    <property type="term" value="F:ATP binding"/>
    <property type="evidence" value="ECO:0007669"/>
    <property type="project" value="InterPro"/>
</dbReference>
<feature type="domain" description="Chromosomal replication initiator DnaA C-terminal" evidence="2">
    <location>
        <begin position="24"/>
        <end position="93"/>
    </location>
</feature>
<gene>
    <name evidence="3" type="primary">dnaA_2</name>
    <name evidence="3" type="ORF">PhaeoP88_00692</name>
</gene>
<dbReference type="SUPFAM" id="SSF48295">
    <property type="entry name" value="TrpR-like"/>
    <property type="match status" value="1"/>
</dbReference>
<dbReference type="AlphaFoldDB" id="A0A2I7K648"/>
<dbReference type="RefSeq" id="WP_102883068.1">
    <property type="nucleotide sequence ID" value="NZ_CP010725.1"/>
</dbReference>
<dbReference type="GO" id="GO:0006270">
    <property type="term" value="P:DNA replication initiation"/>
    <property type="evidence" value="ECO:0007669"/>
    <property type="project" value="InterPro"/>
</dbReference>
<feature type="region of interest" description="Disordered" evidence="1">
    <location>
        <begin position="1"/>
        <end position="23"/>
    </location>
</feature>
<dbReference type="SMART" id="SM00760">
    <property type="entry name" value="Bac_DnaA_C"/>
    <property type="match status" value="1"/>
</dbReference>
<dbReference type="InterPro" id="IPR013159">
    <property type="entry name" value="DnaA_C"/>
</dbReference>
<name>A0A2I7K648_9RHOB</name>
<dbReference type="GO" id="GO:0043565">
    <property type="term" value="F:sequence-specific DNA binding"/>
    <property type="evidence" value="ECO:0007669"/>
    <property type="project" value="InterPro"/>
</dbReference>
<evidence type="ECO:0000313" key="4">
    <source>
        <dbReference type="Proteomes" id="UP000236447"/>
    </source>
</evidence>
<dbReference type="Proteomes" id="UP000236447">
    <property type="component" value="Chromosome"/>
</dbReference>
<reference evidence="3 4" key="1">
    <citation type="journal article" date="2017" name="Front. Microbiol.">
        <title>Phaeobacter piscinae sp. nov., a species of the Roseobacter group and potential aquaculture probiont.</title>
        <authorList>
            <person name="Sonnenschein E.C."/>
            <person name="Phippen C.B.W."/>
            <person name="Nielsen K.F."/>
            <person name="Mateiu R.V."/>
            <person name="Melchiorsen J."/>
            <person name="Gram L."/>
            <person name="Overmann J."/>
            <person name="Freese H.M."/>
        </authorList>
    </citation>
    <scope>NUCLEOTIDE SEQUENCE [LARGE SCALE GENOMIC DNA]</scope>
    <source>
        <strain evidence="3 4">P88</strain>
    </source>
</reference>
<dbReference type="EMBL" id="CP010725">
    <property type="protein sequence ID" value="AUQ98088.1"/>
    <property type="molecule type" value="Genomic_DNA"/>
</dbReference>
<evidence type="ECO:0000256" key="1">
    <source>
        <dbReference type="SAM" id="MobiDB-lite"/>
    </source>
</evidence>
<sequence>MADVLASVPAGTSRTSPRRQRRLMSSEVVQTVADFYQLTSDVLIGPDRSRRVSWPRQMAMVMLRRHTQLGVSAIASALGQQCHTTVVYGCKQVAKRREQSADWDADFKELDRMLLQRRGGVEFVRHCHAHGRAFQTVRNKKNIEQQGGQNGRPNQ</sequence>